<evidence type="ECO:0000259" key="3">
    <source>
        <dbReference type="PROSITE" id="PS50237"/>
    </source>
</evidence>
<feature type="domain" description="HECT" evidence="3">
    <location>
        <begin position="35"/>
        <end position="78"/>
    </location>
</feature>
<dbReference type="PROSITE" id="PS50237">
    <property type="entry name" value="HECT"/>
    <property type="match status" value="1"/>
</dbReference>
<keyword evidence="5" id="KW-1185">Reference proteome</keyword>
<evidence type="ECO:0000256" key="1">
    <source>
        <dbReference type="ARBA" id="ARBA00022786"/>
    </source>
</evidence>
<organism evidence="4 5">
    <name type="scientific">Acanthosepion pharaonis</name>
    <name type="common">Pharaoh cuttlefish</name>
    <name type="synonym">Sepia pharaonis</name>
    <dbReference type="NCBI Taxonomy" id="158019"/>
    <lineage>
        <taxon>Eukaryota</taxon>
        <taxon>Metazoa</taxon>
        <taxon>Spiralia</taxon>
        <taxon>Lophotrochozoa</taxon>
        <taxon>Mollusca</taxon>
        <taxon>Cephalopoda</taxon>
        <taxon>Coleoidea</taxon>
        <taxon>Decapodiformes</taxon>
        <taxon>Sepiida</taxon>
        <taxon>Sepiina</taxon>
        <taxon>Sepiidae</taxon>
        <taxon>Acanthosepion</taxon>
    </lineage>
</organism>
<reference evidence="4" key="1">
    <citation type="submission" date="2021-01" db="EMBL/GenBank/DDBJ databases">
        <authorList>
            <person name="Li R."/>
            <person name="Bekaert M."/>
        </authorList>
    </citation>
    <scope>NUCLEOTIDE SEQUENCE</scope>
    <source>
        <strain evidence="4">Farmed</strain>
    </source>
</reference>
<proteinExistence type="predicted"/>
<dbReference type="Proteomes" id="UP000597762">
    <property type="component" value="Unassembled WGS sequence"/>
</dbReference>
<comment type="caution">
    <text evidence="4">The sequence shown here is derived from an EMBL/GenBank/DDBJ whole genome shotgun (WGS) entry which is preliminary data.</text>
</comment>
<name>A0A812C2A2_ACAPH</name>
<dbReference type="Gene3D" id="3.30.2410.10">
    <property type="entry name" value="Hect, E3 ligase catalytic domain"/>
    <property type="match status" value="1"/>
</dbReference>
<dbReference type="Pfam" id="PF00632">
    <property type="entry name" value="HECT"/>
    <property type="match status" value="1"/>
</dbReference>
<protein>
    <submittedName>
        <fullName evidence="4">HECTD2</fullName>
        <ecNumber evidence="4">2.3.2.26</ecNumber>
    </submittedName>
</protein>
<dbReference type="InterPro" id="IPR000569">
    <property type="entry name" value="HECT_dom"/>
</dbReference>
<sequence>MFFFLIEKPLFKIDALDHLMSLHKKQFSVNHHVIYGRNFQGNRYFWDVVLKFPVEFQKKLLLFITGSDHVPIGGTADMTFKITKVDNTSLCLCIKMVDHDLVNHLMDELILILSELHSALSLSLSLSLSLTHSLTHSHTTAHYINSFPSLL</sequence>
<evidence type="ECO:0000313" key="4">
    <source>
        <dbReference type="EMBL" id="CAE1250195.1"/>
    </source>
</evidence>
<comment type="caution">
    <text evidence="2">Lacks conserved residue(s) required for the propagation of feature annotation.</text>
</comment>
<accession>A0A812C2A2</accession>
<keyword evidence="4" id="KW-0012">Acyltransferase</keyword>
<gene>
    <name evidence="4" type="ORF">SPHA_26992</name>
</gene>
<dbReference type="SUPFAM" id="SSF56204">
    <property type="entry name" value="Hect, E3 ligase catalytic domain"/>
    <property type="match status" value="1"/>
</dbReference>
<dbReference type="EMBL" id="CAHIKZ030001035">
    <property type="protein sequence ID" value="CAE1250195.1"/>
    <property type="molecule type" value="Genomic_DNA"/>
</dbReference>
<dbReference type="GO" id="GO:0061630">
    <property type="term" value="F:ubiquitin protein ligase activity"/>
    <property type="evidence" value="ECO:0007669"/>
    <property type="project" value="UniProtKB-EC"/>
</dbReference>
<dbReference type="OrthoDB" id="5981550at2759"/>
<evidence type="ECO:0000313" key="5">
    <source>
        <dbReference type="Proteomes" id="UP000597762"/>
    </source>
</evidence>
<evidence type="ECO:0000256" key="2">
    <source>
        <dbReference type="PROSITE-ProRule" id="PRU00104"/>
    </source>
</evidence>
<dbReference type="InterPro" id="IPR035983">
    <property type="entry name" value="Hect_E3_ubiquitin_ligase"/>
</dbReference>
<dbReference type="EC" id="2.3.2.26" evidence="4"/>
<keyword evidence="4" id="KW-0808">Transferase</keyword>
<keyword evidence="1 2" id="KW-0833">Ubl conjugation pathway</keyword>
<dbReference type="AlphaFoldDB" id="A0A812C2A2"/>